<gene>
    <name evidence="1" type="ORF">BpHYR1_045507</name>
</gene>
<protein>
    <submittedName>
        <fullName evidence="1">Uncharacterized protein</fullName>
    </submittedName>
</protein>
<dbReference type="EMBL" id="REGN01006226">
    <property type="protein sequence ID" value="RNA10373.1"/>
    <property type="molecule type" value="Genomic_DNA"/>
</dbReference>
<sequence length="68" mass="8129">MINYDIYSLKYWNSTDKSVVLPGILILIKIFFPLDDVLFSNQFGLLWDCIIILYWEGTFNKNKNHRKV</sequence>
<dbReference type="Proteomes" id="UP000276133">
    <property type="component" value="Unassembled WGS sequence"/>
</dbReference>
<name>A0A3M7QGJ9_BRAPC</name>
<keyword evidence="2" id="KW-1185">Reference proteome</keyword>
<evidence type="ECO:0000313" key="1">
    <source>
        <dbReference type="EMBL" id="RNA10373.1"/>
    </source>
</evidence>
<accession>A0A3M7QGJ9</accession>
<evidence type="ECO:0000313" key="2">
    <source>
        <dbReference type="Proteomes" id="UP000276133"/>
    </source>
</evidence>
<dbReference type="AlphaFoldDB" id="A0A3M7QGJ9"/>
<proteinExistence type="predicted"/>
<reference evidence="1 2" key="1">
    <citation type="journal article" date="2018" name="Sci. Rep.">
        <title>Genomic signatures of local adaptation to the degree of environmental predictability in rotifers.</title>
        <authorList>
            <person name="Franch-Gras L."/>
            <person name="Hahn C."/>
            <person name="Garcia-Roger E.M."/>
            <person name="Carmona M.J."/>
            <person name="Serra M."/>
            <person name="Gomez A."/>
        </authorList>
    </citation>
    <scope>NUCLEOTIDE SEQUENCE [LARGE SCALE GENOMIC DNA]</scope>
    <source>
        <strain evidence="1">HYR1</strain>
    </source>
</reference>
<organism evidence="1 2">
    <name type="scientific">Brachionus plicatilis</name>
    <name type="common">Marine rotifer</name>
    <name type="synonym">Brachionus muelleri</name>
    <dbReference type="NCBI Taxonomy" id="10195"/>
    <lineage>
        <taxon>Eukaryota</taxon>
        <taxon>Metazoa</taxon>
        <taxon>Spiralia</taxon>
        <taxon>Gnathifera</taxon>
        <taxon>Rotifera</taxon>
        <taxon>Eurotatoria</taxon>
        <taxon>Monogononta</taxon>
        <taxon>Pseudotrocha</taxon>
        <taxon>Ploima</taxon>
        <taxon>Brachionidae</taxon>
        <taxon>Brachionus</taxon>
    </lineage>
</organism>
<comment type="caution">
    <text evidence="1">The sequence shown here is derived from an EMBL/GenBank/DDBJ whole genome shotgun (WGS) entry which is preliminary data.</text>
</comment>